<dbReference type="Proteomes" id="UP000612282">
    <property type="component" value="Unassembled WGS sequence"/>
</dbReference>
<evidence type="ECO:0000256" key="1">
    <source>
        <dbReference type="SAM" id="SignalP"/>
    </source>
</evidence>
<dbReference type="RefSeq" id="WP_203794484.1">
    <property type="nucleotide sequence ID" value="NZ_BAAAQE010000001.1"/>
</dbReference>
<dbReference type="EMBL" id="BOMG01000032">
    <property type="protein sequence ID" value="GID53575.1"/>
    <property type="molecule type" value="Genomic_DNA"/>
</dbReference>
<comment type="caution">
    <text evidence="2">The sequence shown here is derived from an EMBL/GenBank/DDBJ whole genome shotgun (WGS) entry which is preliminary data.</text>
</comment>
<sequence>MRLRRLLVVPLAVTGLIAATGVPAQATYYSGGMPSRTFNYKTVGINSTWVAFYDTGNIRWNQRVNSHIGRSTSAAADATAGSYSQSWYGQYTPHGVRGVNRTFSIKVNSRTLQASAGSNYTAWITSTVTHEIGHALSLDDNPNTTQASLMKHSRNRTTSQLPTAYDISEVERIY</sequence>
<evidence type="ECO:0000313" key="3">
    <source>
        <dbReference type="Proteomes" id="UP000612282"/>
    </source>
</evidence>
<dbReference type="SUPFAM" id="SSF55486">
    <property type="entry name" value="Metalloproteases ('zincins'), catalytic domain"/>
    <property type="match status" value="1"/>
</dbReference>
<dbReference type="Gene3D" id="3.40.390.10">
    <property type="entry name" value="Collagenase (Catalytic Domain)"/>
    <property type="match status" value="1"/>
</dbReference>
<keyword evidence="3" id="KW-1185">Reference proteome</keyword>
<evidence type="ECO:0008006" key="4">
    <source>
        <dbReference type="Google" id="ProtNLM"/>
    </source>
</evidence>
<gene>
    <name evidence="2" type="ORF">Aco03nite_019790</name>
</gene>
<keyword evidence="1" id="KW-0732">Signal</keyword>
<protein>
    <recommendedName>
        <fullName evidence="4">Peptidase M10 metallopeptidase domain-containing protein</fullName>
    </recommendedName>
</protein>
<feature type="chain" id="PRO_5047051360" description="Peptidase M10 metallopeptidase domain-containing protein" evidence="1">
    <location>
        <begin position="27"/>
        <end position="174"/>
    </location>
</feature>
<reference evidence="2 3" key="1">
    <citation type="submission" date="2021-01" db="EMBL/GenBank/DDBJ databases">
        <title>Whole genome shotgun sequence of Actinoplanes couchii NBRC 106145.</title>
        <authorList>
            <person name="Komaki H."/>
            <person name="Tamura T."/>
        </authorList>
    </citation>
    <scope>NUCLEOTIDE SEQUENCE [LARGE SCALE GENOMIC DNA]</scope>
    <source>
        <strain evidence="2 3">NBRC 106145</strain>
    </source>
</reference>
<feature type="signal peptide" evidence="1">
    <location>
        <begin position="1"/>
        <end position="26"/>
    </location>
</feature>
<dbReference type="InterPro" id="IPR024079">
    <property type="entry name" value="MetalloPept_cat_dom_sf"/>
</dbReference>
<name>A0ABQ3X4Y2_9ACTN</name>
<proteinExistence type="predicted"/>
<accession>A0ABQ3X4Y2</accession>
<evidence type="ECO:0000313" key="2">
    <source>
        <dbReference type="EMBL" id="GID53575.1"/>
    </source>
</evidence>
<organism evidence="2 3">
    <name type="scientific">Actinoplanes couchii</name>
    <dbReference type="NCBI Taxonomy" id="403638"/>
    <lineage>
        <taxon>Bacteria</taxon>
        <taxon>Bacillati</taxon>
        <taxon>Actinomycetota</taxon>
        <taxon>Actinomycetes</taxon>
        <taxon>Micromonosporales</taxon>
        <taxon>Micromonosporaceae</taxon>
        <taxon>Actinoplanes</taxon>
    </lineage>
</organism>